<dbReference type="AlphaFoldDB" id="A0A955L4T9"/>
<organism evidence="1 2">
    <name type="scientific">Candidatus Dojkabacteria bacterium</name>
    <dbReference type="NCBI Taxonomy" id="2099670"/>
    <lineage>
        <taxon>Bacteria</taxon>
        <taxon>Candidatus Dojkabacteria</taxon>
    </lineage>
</organism>
<dbReference type="EMBL" id="JAGQLG010000201">
    <property type="protein sequence ID" value="MCA9382668.1"/>
    <property type="molecule type" value="Genomic_DNA"/>
</dbReference>
<comment type="caution">
    <text evidence="1">The sequence shown here is derived from an EMBL/GenBank/DDBJ whole genome shotgun (WGS) entry which is preliminary data.</text>
</comment>
<evidence type="ECO:0000313" key="1">
    <source>
        <dbReference type="EMBL" id="MCA9382668.1"/>
    </source>
</evidence>
<evidence type="ECO:0000313" key="2">
    <source>
        <dbReference type="Proteomes" id="UP000782843"/>
    </source>
</evidence>
<proteinExistence type="predicted"/>
<reference evidence="1" key="1">
    <citation type="submission" date="2020-04" db="EMBL/GenBank/DDBJ databases">
        <authorList>
            <person name="Zhang T."/>
        </authorList>
    </citation>
    <scope>NUCLEOTIDE SEQUENCE</scope>
    <source>
        <strain evidence="1">HKST-UBA10</strain>
    </source>
</reference>
<name>A0A955L4T9_9BACT</name>
<gene>
    <name evidence="1" type="ORF">KC660_04665</name>
</gene>
<reference evidence="1" key="2">
    <citation type="journal article" date="2021" name="Microbiome">
        <title>Successional dynamics and alternative stable states in a saline activated sludge microbial community over 9 years.</title>
        <authorList>
            <person name="Wang Y."/>
            <person name="Ye J."/>
            <person name="Ju F."/>
            <person name="Liu L."/>
            <person name="Boyd J.A."/>
            <person name="Deng Y."/>
            <person name="Parks D.H."/>
            <person name="Jiang X."/>
            <person name="Yin X."/>
            <person name="Woodcroft B.J."/>
            <person name="Tyson G.W."/>
            <person name="Hugenholtz P."/>
            <person name="Polz M.F."/>
            <person name="Zhang T."/>
        </authorList>
    </citation>
    <scope>NUCLEOTIDE SEQUENCE</scope>
    <source>
        <strain evidence="1">HKST-UBA10</strain>
    </source>
</reference>
<protein>
    <submittedName>
        <fullName evidence="1">Uncharacterized protein</fullName>
    </submittedName>
</protein>
<sequence length="131" mass="15675">MKTLGKLIKELDILIGKYMKLTAPRDDMGRIQCFINKTWHYPDNIEVCHFIQRDKMCTRFHPDNLRLGSKTTNRFEEDHIEKFKEMLISDIGLERVENLYNLASDRCTPNRISLNKDIELYEERIKHFRAT</sequence>
<dbReference type="Proteomes" id="UP000782843">
    <property type="component" value="Unassembled WGS sequence"/>
</dbReference>
<accession>A0A955L4T9</accession>